<evidence type="ECO:0000313" key="4">
    <source>
        <dbReference type="EMBL" id="RKO98356.1"/>
    </source>
</evidence>
<keyword evidence="6" id="KW-1185">Reference proteome</keyword>
<keyword evidence="2" id="KW-0812">Transmembrane</keyword>
<protein>
    <submittedName>
        <fullName evidence="3">Uncharacterized protein</fullName>
    </submittedName>
</protein>
<feature type="transmembrane region" description="Helical" evidence="2">
    <location>
        <begin position="193"/>
        <end position="211"/>
    </location>
</feature>
<sequence length="242" mass="26365">MRIPVGKNIVVDLDHSIIQLDASSFASMIADYTNRVAEELRADDEWKNDIEKQRIAGALKTLFAVVDGEPLAEPSRAAFSPPETDPDTDTPTSDSDAMEISDVVEKLLLSSYKRYAPYKRTRRPDDVSVSRPSKQMKTTSTSKSAEAAPDAEIAPDADVRRAGAKVMAVPSFEPTEPQQKILLALLGKRPSKVIFSIIPTGAGKTLIALIFASLRPQLHVIVVLFLTALILNLERRAQAAGV</sequence>
<evidence type="ECO:0000313" key="6">
    <source>
        <dbReference type="Proteomes" id="UP000274922"/>
    </source>
</evidence>
<evidence type="ECO:0000256" key="1">
    <source>
        <dbReference type="SAM" id="MobiDB-lite"/>
    </source>
</evidence>
<reference evidence="4" key="2">
    <citation type="submission" date="2018-04" db="EMBL/GenBank/DDBJ databases">
        <title>Leveraging single-cell genomics to expand the Fungal Tree of Life.</title>
        <authorList>
            <consortium name="DOE Joint Genome Institute"/>
            <person name="Ahrendt S.R."/>
            <person name="Quandt C.A."/>
            <person name="Ciobanu D."/>
            <person name="Clum A."/>
            <person name="Salamov A."/>
            <person name="Andreopoulos B."/>
            <person name="Cheng J.-F."/>
            <person name="Woyke T."/>
            <person name="Pelin A."/>
            <person name="Henrissat B."/>
            <person name="Benny G.L."/>
            <person name="Smith M.E."/>
            <person name="James T.Y."/>
            <person name="Grigoriev I.V."/>
        </authorList>
    </citation>
    <scope>NUCLEOTIDE SEQUENCE</scope>
    <source>
        <strain evidence="4">ATCC 52028</strain>
    </source>
</reference>
<proteinExistence type="predicted"/>
<evidence type="ECO:0000313" key="5">
    <source>
        <dbReference type="Proteomes" id="UP000268535"/>
    </source>
</evidence>
<feature type="compositionally biased region" description="Low complexity" evidence="1">
    <location>
        <begin position="133"/>
        <end position="151"/>
    </location>
</feature>
<reference evidence="3" key="3">
    <citation type="submission" date="2018-08" db="EMBL/GenBank/DDBJ databases">
        <title>Leveraging single-cell genomics to expand the Fungal Tree of Life.</title>
        <authorList>
            <consortium name="DOE Joint Genome Institute"/>
            <person name="Ahrendt S.R."/>
            <person name="Quandt C.A."/>
            <person name="Ciobanu D."/>
            <person name="Clum A."/>
            <person name="Salamov A."/>
            <person name="Andreopoulos B."/>
            <person name="Cheng J.-F."/>
            <person name="Woyke T."/>
            <person name="Pelin A."/>
            <person name="Henrissat B."/>
            <person name="Reynolds N."/>
            <person name="Benny G.L."/>
            <person name="Smith M.E."/>
            <person name="James T.Y."/>
            <person name="Grigoriev I.V."/>
        </authorList>
    </citation>
    <scope>NUCLEOTIDE SEQUENCE</scope>
    <source>
        <strain evidence="3">ATCC 52028</strain>
    </source>
</reference>
<feature type="region of interest" description="Disordered" evidence="1">
    <location>
        <begin position="73"/>
        <end position="97"/>
    </location>
</feature>
<evidence type="ECO:0000256" key="2">
    <source>
        <dbReference type="SAM" id="Phobius"/>
    </source>
</evidence>
<dbReference type="Proteomes" id="UP000268535">
    <property type="component" value="Unassembled WGS sequence"/>
</dbReference>
<keyword evidence="2" id="KW-1133">Transmembrane helix</keyword>
<evidence type="ECO:0000313" key="3">
    <source>
        <dbReference type="EMBL" id="RKO97318.1"/>
    </source>
</evidence>
<gene>
    <name evidence="3" type="ORF">CAUPRSCDRAFT_11000</name>
    <name evidence="4" type="ORF">CXG81DRAFT_21398</name>
</gene>
<accession>A0A4P9WYG2</accession>
<dbReference type="Proteomes" id="UP000274922">
    <property type="component" value="Unassembled WGS sequence"/>
</dbReference>
<reference evidence="5 6" key="1">
    <citation type="journal article" date="2018" name="Nat. Microbiol.">
        <title>Leveraging single-cell genomics to expand the fungal tree of life.</title>
        <authorList>
            <person name="Ahrendt S.R."/>
            <person name="Quandt C.A."/>
            <person name="Ciobanu D."/>
            <person name="Clum A."/>
            <person name="Salamov A."/>
            <person name="Andreopoulos B."/>
            <person name="Cheng J.F."/>
            <person name="Woyke T."/>
            <person name="Pelin A."/>
            <person name="Henrissat B."/>
            <person name="Reynolds N.K."/>
            <person name="Benny G.L."/>
            <person name="Smith M.E."/>
            <person name="James T.Y."/>
            <person name="Grigoriev I.V."/>
        </authorList>
    </citation>
    <scope>NUCLEOTIDE SEQUENCE [LARGE SCALE GENOMIC DNA]</scope>
    <source>
        <strain evidence="5 6">ATCC 52028</strain>
    </source>
</reference>
<feature type="transmembrane region" description="Helical" evidence="2">
    <location>
        <begin position="217"/>
        <end position="233"/>
    </location>
</feature>
<dbReference type="SUPFAM" id="SSF52540">
    <property type="entry name" value="P-loop containing nucleoside triphosphate hydrolases"/>
    <property type="match status" value="1"/>
</dbReference>
<keyword evidence="2" id="KW-0472">Membrane</keyword>
<feature type="region of interest" description="Disordered" evidence="1">
    <location>
        <begin position="121"/>
        <end position="151"/>
    </location>
</feature>
<name>A0A4P9WYG2_9FUNG</name>
<dbReference type="EMBL" id="ML009313">
    <property type="protein sequence ID" value="RKO97318.1"/>
    <property type="molecule type" value="Genomic_DNA"/>
</dbReference>
<dbReference type="InterPro" id="IPR027417">
    <property type="entry name" value="P-loop_NTPase"/>
</dbReference>
<dbReference type="Gene3D" id="3.40.50.300">
    <property type="entry name" value="P-loop containing nucleotide triphosphate hydrolases"/>
    <property type="match status" value="1"/>
</dbReference>
<organism evidence="3 5">
    <name type="scientific">Caulochytrium protostelioides</name>
    <dbReference type="NCBI Taxonomy" id="1555241"/>
    <lineage>
        <taxon>Eukaryota</taxon>
        <taxon>Fungi</taxon>
        <taxon>Fungi incertae sedis</taxon>
        <taxon>Chytridiomycota</taxon>
        <taxon>Chytridiomycota incertae sedis</taxon>
        <taxon>Chytridiomycetes</taxon>
        <taxon>Caulochytriales</taxon>
        <taxon>Caulochytriaceae</taxon>
        <taxon>Caulochytrium</taxon>
    </lineage>
</organism>
<dbReference type="EMBL" id="ML014470">
    <property type="protein sequence ID" value="RKO98356.1"/>
    <property type="molecule type" value="Genomic_DNA"/>
</dbReference>
<dbReference type="AlphaFoldDB" id="A0A4P9WYG2"/>